<dbReference type="InterPro" id="IPR036259">
    <property type="entry name" value="MFS_trans_sf"/>
</dbReference>
<accession>A0ABQ7GV38</accession>
<dbReference type="Pfam" id="PF07690">
    <property type="entry name" value="MFS_1"/>
    <property type="match status" value="1"/>
</dbReference>
<dbReference type="PANTHER" id="PTHR23520">
    <property type="entry name" value="TRANSPORTER, PUTATIVE (AFU_ORTHOLOGUE AFUA_3G04000)-RELATED"/>
    <property type="match status" value="1"/>
</dbReference>
<dbReference type="InterPro" id="IPR020846">
    <property type="entry name" value="MFS_dom"/>
</dbReference>
<evidence type="ECO:0000256" key="2">
    <source>
        <dbReference type="SAM" id="MobiDB-lite"/>
    </source>
</evidence>
<feature type="compositionally biased region" description="Low complexity" evidence="2">
    <location>
        <begin position="416"/>
        <end position="426"/>
    </location>
</feature>
<feature type="region of interest" description="Disordered" evidence="2">
    <location>
        <begin position="44"/>
        <end position="63"/>
    </location>
</feature>
<sequence>MNPGNTLEGARAAAAAAEQKGGQAQIKPSLGYLNHPCWSDDGSGLVGGSLAGDSPETRTHPGTPTVAKQIAEQNRQLCTALRHHMSLRTPSSPKKILRMAASDSSSSSSGNAGSALSSMEGDNIWGETDAAQLEMLVQQRRELEKYQAGRLQLRSLLTTAPESQEPCVPGLSPTSPFGSYAVDVYNSSNDNSIRDTRINPFLKSHPRPPPKLISGKSLRLLLGLSVLLMVDAMGAGMIPGAIVVHYFHTKYSCSQSLLGSLLSISSTVAGFAGLLAGWLSDRMGLVKTMVITHLPSSCMLLLVPFTPPAVAMTMIVARACLGRMDVGPRQSYISGIVPAHERTAALGITNILRSLGAAVGPVVTGQMATAGLWPEVFCLSGGLMIVYNIALLIFFKAIPADHELVVIPHQQQALHQEQPQAAAPPQTIVNGDLAAKNRKDTLTQSVRSDDSTSR</sequence>
<feature type="transmembrane region" description="Helical" evidence="3">
    <location>
        <begin position="299"/>
        <end position="321"/>
    </location>
</feature>
<keyword evidence="3" id="KW-0812">Transmembrane</keyword>
<keyword evidence="3" id="KW-0472">Membrane</keyword>
<feature type="compositionally biased region" description="Basic and acidic residues" evidence="2">
    <location>
        <begin position="435"/>
        <end position="454"/>
    </location>
</feature>
<dbReference type="Proteomes" id="UP000815325">
    <property type="component" value="Unassembled WGS sequence"/>
</dbReference>
<feature type="transmembrane region" description="Helical" evidence="3">
    <location>
        <begin position="256"/>
        <end position="279"/>
    </location>
</feature>
<dbReference type="SUPFAM" id="SSF103473">
    <property type="entry name" value="MFS general substrate transporter"/>
    <property type="match status" value="1"/>
</dbReference>
<dbReference type="EMBL" id="MU069577">
    <property type="protein sequence ID" value="KAF5838485.1"/>
    <property type="molecule type" value="Genomic_DNA"/>
</dbReference>
<name>A0ABQ7GV38_DUNSA</name>
<evidence type="ECO:0000256" key="1">
    <source>
        <dbReference type="ARBA" id="ARBA00004141"/>
    </source>
</evidence>
<evidence type="ECO:0000259" key="4">
    <source>
        <dbReference type="PROSITE" id="PS50850"/>
    </source>
</evidence>
<proteinExistence type="predicted"/>
<feature type="region of interest" description="Disordered" evidence="2">
    <location>
        <begin position="416"/>
        <end position="454"/>
    </location>
</feature>
<keyword evidence="3" id="KW-1133">Transmembrane helix</keyword>
<evidence type="ECO:0000313" key="5">
    <source>
        <dbReference type="EMBL" id="KAF5838485.1"/>
    </source>
</evidence>
<feature type="transmembrane region" description="Helical" evidence="3">
    <location>
        <begin position="376"/>
        <end position="395"/>
    </location>
</feature>
<evidence type="ECO:0000313" key="6">
    <source>
        <dbReference type="Proteomes" id="UP000815325"/>
    </source>
</evidence>
<comment type="subcellular location">
    <subcellularLocation>
        <location evidence="1">Membrane</location>
        <topology evidence="1">Multi-pass membrane protein</topology>
    </subcellularLocation>
</comment>
<dbReference type="PANTHER" id="PTHR23520:SF5">
    <property type="entry name" value="TRANSPORTER, PUTATIVE (AFU_ORTHOLOGUE AFUA_3G04000)-RELATED"/>
    <property type="match status" value="1"/>
</dbReference>
<protein>
    <submittedName>
        <fullName evidence="5">Major facilitator superfamily domain-containing protein</fullName>
    </submittedName>
</protein>
<feature type="transmembrane region" description="Helical" evidence="3">
    <location>
        <begin position="220"/>
        <end position="244"/>
    </location>
</feature>
<dbReference type="InterPro" id="IPR011701">
    <property type="entry name" value="MFS"/>
</dbReference>
<dbReference type="Gene3D" id="1.20.1250.20">
    <property type="entry name" value="MFS general substrate transporter like domains"/>
    <property type="match status" value="1"/>
</dbReference>
<feature type="region of interest" description="Disordered" evidence="2">
    <location>
        <begin position="86"/>
        <end position="121"/>
    </location>
</feature>
<feature type="domain" description="Major facilitator superfamily (MFS) profile" evidence="4">
    <location>
        <begin position="220"/>
        <end position="454"/>
    </location>
</feature>
<evidence type="ECO:0000256" key="3">
    <source>
        <dbReference type="SAM" id="Phobius"/>
    </source>
</evidence>
<reference evidence="5" key="1">
    <citation type="submission" date="2017-08" db="EMBL/GenBank/DDBJ databases">
        <authorList>
            <person name="Polle J.E."/>
            <person name="Barry K."/>
            <person name="Cushman J."/>
            <person name="Schmutz J."/>
            <person name="Tran D."/>
            <person name="Hathwaick L.T."/>
            <person name="Yim W.C."/>
            <person name="Jenkins J."/>
            <person name="Mckie-Krisberg Z.M."/>
            <person name="Prochnik S."/>
            <person name="Lindquist E."/>
            <person name="Dockter R.B."/>
            <person name="Adam C."/>
            <person name="Molina H."/>
            <person name="Bunkerborg J."/>
            <person name="Jin E."/>
            <person name="Buchheim M."/>
            <person name="Magnuson J."/>
        </authorList>
    </citation>
    <scope>NUCLEOTIDE SEQUENCE</scope>
    <source>
        <strain evidence="5">CCAP 19/18</strain>
    </source>
</reference>
<organism evidence="5 6">
    <name type="scientific">Dunaliella salina</name>
    <name type="common">Green alga</name>
    <name type="synonym">Protococcus salinus</name>
    <dbReference type="NCBI Taxonomy" id="3046"/>
    <lineage>
        <taxon>Eukaryota</taxon>
        <taxon>Viridiplantae</taxon>
        <taxon>Chlorophyta</taxon>
        <taxon>core chlorophytes</taxon>
        <taxon>Chlorophyceae</taxon>
        <taxon>CS clade</taxon>
        <taxon>Chlamydomonadales</taxon>
        <taxon>Dunaliellaceae</taxon>
        <taxon>Dunaliella</taxon>
    </lineage>
</organism>
<feature type="compositionally biased region" description="Low complexity" evidence="2">
    <location>
        <begin position="100"/>
        <end position="118"/>
    </location>
</feature>
<dbReference type="PROSITE" id="PS50850">
    <property type="entry name" value="MFS"/>
    <property type="match status" value="1"/>
</dbReference>
<keyword evidence="6" id="KW-1185">Reference proteome</keyword>
<gene>
    <name evidence="5" type="ORF">DUNSADRAFT_2814</name>
</gene>
<comment type="caution">
    <text evidence="5">The sequence shown here is derived from an EMBL/GenBank/DDBJ whole genome shotgun (WGS) entry which is preliminary data.</text>
</comment>